<dbReference type="OrthoDB" id="5600572at2"/>
<dbReference type="EMBL" id="LUUJ01000134">
    <property type="protein sequence ID" value="OAI10465.1"/>
    <property type="molecule type" value="Genomic_DNA"/>
</dbReference>
<protein>
    <submittedName>
        <fullName evidence="1">DNA-binding protein</fullName>
    </submittedName>
</protein>
<reference evidence="2 3" key="1">
    <citation type="submission" date="2016-03" db="EMBL/GenBank/DDBJ databases">
        <authorList>
            <person name="Heylen K."/>
            <person name="De Vos P."/>
            <person name="Vekeman B."/>
        </authorList>
    </citation>
    <scope>NUCLEOTIDE SEQUENCE [LARGE SCALE GENOMIC DNA]</scope>
    <source>
        <strain evidence="2 3">R-49807</strain>
    </source>
</reference>
<evidence type="ECO:0000313" key="4">
    <source>
        <dbReference type="Proteomes" id="UP000077857"/>
    </source>
</evidence>
<dbReference type="KEGG" id="mko:MKLM6_3272"/>
<evidence type="ECO:0000313" key="2">
    <source>
        <dbReference type="EMBL" id="OAI26855.1"/>
    </source>
</evidence>
<evidence type="ECO:0000313" key="1">
    <source>
        <dbReference type="EMBL" id="OAI10465.1"/>
    </source>
</evidence>
<comment type="caution">
    <text evidence="1">The sequence shown here is derived from an EMBL/GenBank/DDBJ whole genome shotgun (WGS) entry which is preliminary data.</text>
</comment>
<proteinExistence type="predicted"/>
<dbReference type="GO" id="GO:0003677">
    <property type="term" value="F:DNA binding"/>
    <property type="evidence" value="ECO:0007669"/>
    <property type="project" value="UniProtKB-KW"/>
</dbReference>
<sequence length="79" mass="8451">MLFNEELVAEIRFLSLFNLASAQEGVKVHGNADPELIEAARRLFGKGLISQADGGYLTDLGIEAAEHAQRALAILSTAP</sequence>
<name>A0A177MXZ7_9GAMM</name>
<dbReference type="Proteomes" id="UP000077734">
    <property type="component" value="Unassembled WGS sequence"/>
</dbReference>
<dbReference type="InterPro" id="IPR013468">
    <property type="entry name" value="CHP02647"/>
</dbReference>
<dbReference type="EMBL" id="LUUL01000068">
    <property type="protein sequence ID" value="OAI26855.1"/>
    <property type="molecule type" value="Genomic_DNA"/>
</dbReference>
<dbReference type="AlphaFoldDB" id="A0A177MXZ7"/>
<dbReference type="Pfam" id="PF18918">
    <property type="entry name" value="DUF5669"/>
    <property type="match status" value="1"/>
</dbReference>
<organism evidence="1 4">
    <name type="scientific">Methylomonas koyamae</name>
    <dbReference type="NCBI Taxonomy" id="702114"/>
    <lineage>
        <taxon>Bacteria</taxon>
        <taxon>Pseudomonadati</taxon>
        <taxon>Pseudomonadota</taxon>
        <taxon>Gammaproteobacteria</taxon>
        <taxon>Methylococcales</taxon>
        <taxon>Methylococcaceae</taxon>
        <taxon>Methylomonas</taxon>
    </lineage>
</organism>
<dbReference type="RefSeq" id="WP_054761180.1">
    <property type="nucleotide sequence ID" value="NZ_AP019777.1"/>
</dbReference>
<evidence type="ECO:0000313" key="3">
    <source>
        <dbReference type="Proteomes" id="UP000077734"/>
    </source>
</evidence>
<dbReference type="Proteomes" id="UP000077857">
    <property type="component" value="Unassembled WGS sequence"/>
</dbReference>
<keyword evidence="3" id="KW-1185">Reference proteome</keyword>
<keyword evidence="1" id="KW-0238">DNA-binding</keyword>
<accession>A0A177MXZ7</accession>
<dbReference type="NCBIfam" id="TIGR02647">
    <property type="entry name" value="DNA"/>
    <property type="match status" value="1"/>
</dbReference>
<reference evidence="1 4" key="2">
    <citation type="submission" date="2016-03" db="EMBL/GenBank/DDBJ databases">
        <authorList>
            <person name="Ploux O."/>
        </authorList>
    </citation>
    <scope>NUCLEOTIDE SEQUENCE [LARGE SCALE GENOMIC DNA]</scope>
    <source>
        <strain evidence="1 4">R-45378</strain>
    </source>
</reference>
<gene>
    <name evidence="2" type="ORF">A1356_10590</name>
    <name evidence="1" type="ORF">A1507_04060</name>
</gene>